<protein>
    <submittedName>
        <fullName evidence="1">Uncharacterized protein</fullName>
    </submittedName>
</protein>
<organism evidence="1 2">
    <name type="scientific">Zosterops borbonicus</name>
    <dbReference type="NCBI Taxonomy" id="364589"/>
    <lineage>
        <taxon>Eukaryota</taxon>
        <taxon>Metazoa</taxon>
        <taxon>Chordata</taxon>
        <taxon>Craniata</taxon>
        <taxon>Vertebrata</taxon>
        <taxon>Euteleostomi</taxon>
        <taxon>Archelosauria</taxon>
        <taxon>Archosauria</taxon>
        <taxon>Dinosauria</taxon>
        <taxon>Saurischia</taxon>
        <taxon>Theropoda</taxon>
        <taxon>Coelurosauria</taxon>
        <taxon>Aves</taxon>
        <taxon>Neognathae</taxon>
        <taxon>Neoaves</taxon>
        <taxon>Telluraves</taxon>
        <taxon>Australaves</taxon>
        <taxon>Passeriformes</taxon>
        <taxon>Sylvioidea</taxon>
        <taxon>Zosteropidae</taxon>
        <taxon>Zosterops</taxon>
    </lineage>
</organism>
<dbReference type="OrthoDB" id="276744at2759"/>
<dbReference type="Proteomes" id="UP000796761">
    <property type="component" value="Unassembled WGS sequence"/>
</dbReference>
<reference evidence="1" key="1">
    <citation type="submission" date="2019-04" db="EMBL/GenBank/DDBJ databases">
        <title>Genome assembly of Zosterops borbonicus 15179.</title>
        <authorList>
            <person name="Leroy T."/>
            <person name="Anselmetti Y."/>
            <person name="Tilak M.-K."/>
            <person name="Nabholz B."/>
        </authorList>
    </citation>
    <scope>NUCLEOTIDE SEQUENCE</scope>
    <source>
        <strain evidence="1">HGM_15179</strain>
        <tissue evidence="1">Muscle</tissue>
    </source>
</reference>
<comment type="caution">
    <text evidence="1">The sequence shown here is derived from an EMBL/GenBank/DDBJ whole genome shotgun (WGS) entry which is preliminary data.</text>
</comment>
<dbReference type="AlphaFoldDB" id="A0A8K1GAA9"/>
<dbReference type="EMBL" id="SWJQ01000415">
    <property type="protein sequence ID" value="TRZ14697.1"/>
    <property type="molecule type" value="Genomic_DNA"/>
</dbReference>
<gene>
    <name evidence="1" type="ORF">HGM15179_012401</name>
</gene>
<accession>A0A8K1GAA9</accession>
<keyword evidence="2" id="KW-1185">Reference proteome</keyword>
<sequence length="133" mass="15077">MDLGVLEDNKLSMSQDCVLMVKNAKALVRPHLECSVQFWAPQYKRHGAAGVRPEEATKMMRGLEHLSYEERLRDLGLFSLKKRHLRGNLINIHQSLMGGYREDGARLLSLVPSNRTRGNEERMMFSSCSGSST</sequence>
<evidence type="ECO:0000313" key="2">
    <source>
        <dbReference type="Proteomes" id="UP000796761"/>
    </source>
</evidence>
<proteinExistence type="predicted"/>
<name>A0A8K1GAA9_9PASS</name>
<evidence type="ECO:0000313" key="1">
    <source>
        <dbReference type="EMBL" id="TRZ14697.1"/>
    </source>
</evidence>